<dbReference type="Gene3D" id="3.30.1470.10">
    <property type="entry name" value="Photosystem I PsaD, reaction center subunit II"/>
    <property type="match status" value="1"/>
</dbReference>
<evidence type="ECO:0008006" key="9">
    <source>
        <dbReference type="Google" id="ProtNLM"/>
    </source>
</evidence>
<protein>
    <recommendedName>
        <fullName evidence="9">Centrosomal protein of 164 kDa</fullName>
    </recommendedName>
</protein>
<feature type="coiled-coil region" evidence="5">
    <location>
        <begin position="1034"/>
        <end position="1136"/>
    </location>
</feature>
<feature type="compositionally biased region" description="Basic residues" evidence="6">
    <location>
        <begin position="381"/>
        <end position="395"/>
    </location>
</feature>
<dbReference type="GeneTree" id="ENSGT00950000183078"/>
<evidence type="ECO:0000313" key="8">
    <source>
        <dbReference type="Proteomes" id="UP000694406"/>
    </source>
</evidence>
<dbReference type="CDD" id="cd00201">
    <property type="entry name" value="WW"/>
    <property type="match status" value="1"/>
</dbReference>
<keyword evidence="4 5" id="KW-0175">Coiled coil</keyword>
<feature type="compositionally biased region" description="Basic and acidic residues" evidence="6">
    <location>
        <begin position="965"/>
        <end position="990"/>
    </location>
</feature>
<proteinExistence type="predicted"/>
<comment type="subcellular location">
    <subcellularLocation>
        <location evidence="1">Cytoplasm</location>
    </subcellularLocation>
</comment>
<feature type="region of interest" description="Disordered" evidence="6">
    <location>
        <begin position="802"/>
        <end position="839"/>
    </location>
</feature>
<organism evidence="7 8">
    <name type="scientific">Laticauda laticaudata</name>
    <name type="common">Blue-ringed sea krait</name>
    <name type="synonym">Blue-lipped sea krait</name>
    <dbReference type="NCBI Taxonomy" id="8630"/>
    <lineage>
        <taxon>Eukaryota</taxon>
        <taxon>Metazoa</taxon>
        <taxon>Chordata</taxon>
        <taxon>Craniata</taxon>
        <taxon>Vertebrata</taxon>
        <taxon>Euteleostomi</taxon>
        <taxon>Lepidosauria</taxon>
        <taxon>Squamata</taxon>
        <taxon>Bifurcata</taxon>
        <taxon>Unidentata</taxon>
        <taxon>Episquamata</taxon>
        <taxon>Toxicofera</taxon>
        <taxon>Serpentes</taxon>
        <taxon>Colubroidea</taxon>
        <taxon>Elapidae</taxon>
        <taxon>Laticaudinae</taxon>
        <taxon>Laticauda</taxon>
    </lineage>
</organism>
<feature type="compositionally biased region" description="Basic and acidic residues" evidence="6">
    <location>
        <begin position="703"/>
        <end position="713"/>
    </location>
</feature>
<dbReference type="InterPro" id="IPR001202">
    <property type="entry name" value="WW_dom"/>
</dbReference>
<feature type="compositionally biased region" description="Polar residues" evidence="6">
    <location>
        <begin position="714"/>
        <end position="724"/>
    </location>
</feature>
<feature type="compositionally biased region" description="Basic and acidic residues" evidence="6">
    <location>
        <begin position="815"/>
        <end position="829"/>
    </location>
</feature>
<evidence type="ECO:0000256" key="4">
    <source>
        <dbReference type="ARBA" id="ARBA00023054"/>
    </source>
</evidence>
<dbReference type="GO" id="GO:0005813">
    <property type="term" value="C:centrosome"/>
    <property type="evidence" value="ECO:0007669"/>
    <property type="project" value="TreeGrafter"/>
</dbReference>
<reference evidence="7" key="2">
    <citation type="submission" date="2025-09" db="UniProtKB">
        <authorList>
            <consortium name="Ensembl"/>
        </authorList>
    </citation>
    <scope>IDENTIFICATION</scope>
</reference>
<dbReference type="Proteomes" id="UP000694406">
    <property type="component" value="Unplaced"/>
</dbReference>
<feature type="region of interest" description="Disordered" evidence="6">
    <location>
        <begin position="101"/>
        <end position="246"/>
    </location>
</feature>
<reference evidence="7" key="1">
    <citation type="submission" date="2025-08" db="UniProtKB">
        <authorList>
            <consortium name="Ensembl"/>
        </authorList>
    </citation>
    <scope>IDENTIFICATION</scope>
</reference>
<feature type="region of interest" description="Disordered" evidence="6">
    <location>
        <begin position="953"/>
        <end position="998"/>
    </location>
</feature>
<keyword evidence="2" id="KW-0963">Cytoplasm</keyword>
<feature type="compositionally biased region" description="Polar residues" evidence="6">
    <location>
        <begin position="37"/>
        <end position="48"/>
    </location>
</feature>
<dbReference type="InterPro" id="IPR051841">
    <property type="entry name" value="MT-Golgi_org_protein"/>
</dbReference>
<evidence type="ECO:0000256" key="6">
    <source>
        <dbReference type="SAM" id="MobiDB-lite"/>
    </source>
</evidence>
<evidence type="ECO:0000256" key="2">
    <source>
        <dbReference type="ARBA" id="ARBA00022490"/>
    </source>
</evidence>
<feature type="compositionally biased region" description="Basic and acidic residues" evidence="6">
    <location>
        <begin position="1379"/>
        <end position="1399"/>
    </location>
</feature>
<evidence type="ECO:0000313" key="7">
    <source>
        <dbReference type="Ensembl" id="ENSLLTP00000006800.1"/>
    </source>
</evidence>
<dbReference type="GO" id="GO:0005737">
    <property type="term" value="C:cytoplasm"/>
    <property type="evidence" value="ECO:0007669"/>
    <property type="project" value="UniProtKB-SubCell"/>
</dbReference>
<dbReference type="PANTHER" id="PTHR18902:SF27">
    <property type="entry name" value="CENTROSOMAL PROTEIN OF 164 KDA"/>
    <property type="match status" value="1"/>
</dbReference>
<feature type="region of interest" description="Disordered" evidence="6">
    <location>
        <begin position="1379"/>
        <end position="1418"/>
    </location>
</feature>
<sequence length="1824" mass="203939">MKPPPRGAAWIGRPPRHGERTAMRVPRPGRPEGLRSVASTIGARTTQGGAARRSEAAWRHGNGRVAFRGREFSVGTAGLEVPRSAPPLPCRPWPGLPCGSAISSSWRRTTTTATSPASEVGGRAGARAPRASRGPAGSLHRARLSRRDPGVRSRGGHRPRARAGADVAGPGGHRGPAARRMEAVVSSARRSRSSSRARFWAAPNAPGGCDGAAQPDWRFKGEARPGGGTPESRCQPVPGSAATAQPPAGLQMSSCLGVRYDSGAGFGCSDEEKGVSVKFHWWHSSWKQKKARCIPLVLQGLSCSFSLSWGGSSFSWAGRGLPEPLLFALSLSVCSQDITGDIYYFNFANGQSTWDHPCDERYRQLVIQEREKILEHGGLKKKEKKKKRAEKKKDKKERDPLKHLVEMQSESGILPSTSFYRVSSPVLYSEHGSPDLEQQGNQVTQNDFFLKNAKGKISDAGDLSRLLSSPAPKLQPLLPEKSNRTQQIRADVEKILGRNASSSQSDINHQAQQDANTKIKCAAASNVLSDLEAEDVDSIHLIKPFFQTLNKPSQTIAGAMTVLALGGVKEKKLFLEREKQGDDHRKGHAEGDGLVRKEDFLHSVEKEMQLSPSAAAFTLISSGTLEGQGDIHYFQNEILRPLERIKERREKKNPSEQCQATESSPWQIQTLVPHSQLQGSVELGAKTGIPESEVSSTPGQLTEGKKHDPKIESDSGNSMSVASSLSDHLGSQVLGEVDNFSWDLQSSCESEHPTKHLPSPQRPFLEAINSQAQSSPDNLSASECYSEDQKFYQHVLHMVQKSRRTESGVSKSLRSQKDCSKGLDSDQTVHPDVAGEETKETAAVEAAVPEGERLKPHEGQACILQDNQAGEQLMPHMILMEGTCRVGLPKNGDWIEEANSCIKNTLKSKNEEEKEACLPHLISDVTEKKEVSENLILEKVLDVAEIPPVLNSPKFGVNRATTESTSKEKDKNWLAQEKNEDKDSLEEEHNSGSAVAEESRQFEIEIDPIKPWNVHTGGSLKEITKVEETNIYLLEEKQIHIQNLQEELQQREEEEIQMLHQQQESAFWLAQEAALNQLKEELESFQQQEREKLKKQKWLFLERIKKEAEMAEQAELVALEQENQRALNELREKLCREKELALQELQVQLAADIQQQKTATAEEHQKVILTLRMEIMEAQRREKEELQKELESVEQNVQQKRHQVAEYERELSDLLKEKRQDVEQEHAREMIKMQKIHQETLARIQMQHKDKEKKAQDAELEMELRAKDAQTKAAQFYAQEEVWEKKRQQVLEEEKQLKEERNEAALAAHSRLEESQKVQENLEDTLQQLHSALAELQDQKIKLESQVELLQIQSQQLERHTSELEETIRTKQEQLKKLNKEWSEATSPREKEEALRVEDLQEDCPEPSSREMTSEIPKSNEENSLLLNQVRHYISSEGASLKTAKEFLVRQTRSMRKRRTALRAAKQHWYGGLQGTPTVQDSGHSQVLEGVCRNLEEEGRQLDEMKSAMRKGQELLKKKEERLSQLESSLLEEFSDEETIKGVACKKMVTFDLSDSEDTSSLISADQSLHKIADLKPDVQFSPFDKIQYLTESLQHITSDLNCVLRLLSAFSSQQPLFASTQGQSLAPLARDGIPLTTYTSMARAYSATAFAPSAGLQSVWYNSGPGSAAVSGQSVDSMLMEKWRKYFPGKFPLPCGGLGAQDDKLDSLITGEQVCLFQHPHFQGSKAEKPSIQRMIDANKKWLESFKHDCKSPFLASASHSSSSGSGLVQLGLDENNQIKIILYPLPPFAHSRSGMYATFQVLNMSHAAYEMEHDTDEDTDQA</sequence>
<dbReference type="GO" id="GO:0060271">
    <property type="term" value="P:cilium assembly"/>
    <property type="evidence" value="ECO:0007669"/>
    <property type="project" value="TreeGrafter"/>
</dbReference>
<keyword evidence="8" id="KW-1185">Reference proteome</keyword>
<feature type="compositionally biased region" description="Basic and acidic residues" evidence="6">
    <location>
        <begin position="1408"/>
        <end position="1418"/>
    </location>
</feature>
<feature type="region of interest" description="Disordered" evidence="6">
    <location>
        <begin position="689"/>
        <end position="724"/>
    </location>
</feature>
<dbReference type="GO" id="GO:0097539">
    <property type="term" value="C:ciliary transition fiber"/>
    <property type="evidence" value="ECO:0007669"/>
    <property type="project" value="TreeGrafter"/>
</dbReference>
<accession>A0A8C5RQ30</accession>
<feature type="region of interest" description="Disordered" evidence="6">
    <location>
        <begin position="377"/>
        <end position="401"/>
    </location>
</feature>
<dbReference type="PANTHER" id="PTHR18902">
    <property type="entry name" value="NUCLEAR MITOTIC APPARATUS PROTEIN 1-RELATED"/>
    <property type="match status" value="1"/>
</dbReference>
<evidence type="ECO:0000256" key="1">
    <source>
        <dbReference type="ARBA" id="ARBA00004496"/>
    </source>
</evidence>
<keyword evidence="3" id="KW-0597">Phosphoprotein</keyword>
<evidence type="ECO:0000256" key="3">
    <source>
        <dbReference type="ARBA" id="ARBA00022553"/>
    </source>
</evidence>
<feature type="region of interest" description="Disordered" evidence="6">
    <location>
        <begin position="1"/>
        <end position="57"/>
    </location>
</feature>
<dbReference type="Ensembl" id="ENSLLTT00000007065.1">
    <property type="protein sequence ID" value="ENSLLTP00000006800.1"/>
    <property type="gene ID" value="ENSLLTG00000005198.1"/>
</dbReference>
<feature type="coiled-coil region" evidence="5">
    <location>
        <begin position="1502"/>
        <end position="1529"/>
    </location>
</feature>
<feature type="compositionally biased region" description="Low complexity" evidence="6">
    <location>
        <begin position="101"/>
        <end position="118"/>
    </location>
</feature>
<dbReference type="GO" id="GO:0005814">
    <property type="term" value="C:centriole"/>
    <property type="evidence" value="ECO:0007669"/>
    <property type="project" value="TreeGrafter"/>
</dbReference>
<feature type="compositionally biased region" description="Low complexity" evidence="6">
    <location>
        <begin position="125"/>
        <end position="138"/>
    </location>
</feature>
<evidence type="ECO:0000256" key="5">
    <source>
        <dbReference type="SAM" id="Coils"/>
    </source>
</evidence>
<name>A0A8C5RQ30_LATLA</name>